<evidence type="ECO:0000313" key="1">
    <source>
        <dbReference type="EMBL" id="MEK0184184.1"/>
    </source>
</evidence>
<gene>
    <name evidence="1" type="ORF">WMG39_04890</name>
</gene>
<dbReference type="RefSeq" id="WP_340541264.1">
    <property type="nucleotide sequence ID" value="NZ_JBBLXS010000037.1"/>
</dbReference>
<accession>A0ABU8YIK3</accession>
<protein>
    <submittedName>
        <fullName evidence="1">Uncharacterized protein</fullName>
    </submittedName>
</protein>
<evidence type="ECO:0000313" key="2">
    <source>
        <dbReference type="Proteomes" id="UP001384579"/>
    </source>
</evidence>
<dbReference type="Proteomes" id="UP001384579">
    <property type="component" value="Unassembled WGS sequence"/>
</dbReference>
<sequence length="313" mass="35015">MFDWYKNKTKSSNPSGILDQNSVVRIIGDRGSGKTAYIASLAYWPNADPSSAVQTVTSVNSLTEELVAEAQNILEQGLQMGGSDLNDSIGDVKDYSLSIVLKGQFSFLQNVNTAIKNVQAVMKPQLVKLNISCKDYAGEFFADLVHKVGDSKLQDYLEDCLLANGIMFLADGTAHRKDSEYANGLDKFLIALDRTDISRIQRRIAFVITKCEQAELWVSRHNPRELAQARFPQTFRKLQAWQQTGGGQVDYFTTSAFGVLGSKYPEPNSVKIKRDRDGTSSCIKDPKRWRPFGLVAPIYWLCTGERHKELDKD</sequence>
<organism evidence="1 2">
    <name type="scientific">Microcoleus anatoxicus PTRS2</name>
    <dbReference type="NCBI Taxonomy" id="2705321"/>
    <lineage>
        <taxon>Bacteria</taxon>
        <taxon>Bacillati</taxon>
        <taxon>Cyanobacteriota</taxon>
        <taxon>Cyanophyceae</taxon>
        <taxon>Oscillatoriophycideae</taxon>
        <taxon>Oscillatoriales</taxon>
        <taxon>Microcoleaceae</taxon>
        <taxon>Microcoleus</taxon>
        <taxon>Microcoleus anatoxicus</taxon>
    </lineage>
</organism>
<proteinExistence type="predicted"/>
<dbReference type="EMBL" id="JBBLXS010000037">
    <property type="protein sequence ID" value="MEK0184184.1"/>
    <property type="molecule type" value="Genomic_DNA"/>
</dbReference>
<name>A0ABU8YIK3_9CYAN</name>
<comment type="caution">
    <text evidence="1">The sequence shown here is derived from an EMBL/GenBank/DDBJ whole genome shotgun (WGS) entry which is preliminary data.</text>
</comment>
<keyword evidence="2" id="KW-1185">Reference proteome</keyword>
<reference evidence="1 2" key="1">
    <citation type="journal article" date="2020" name="Harmful Algae">
        <title>Molecular and morphological characterization of a novel dihydroanatoxin-a producing Microcoleus species (cyanobacteria) from the Russian River, California, USA.</title>
        <authorList>
            <person name="Conklin K.Y."/>
            <person name="Stancheva R."/>
            <person name="Otten T.G."/>
            <person name="Fadness R."/>
            <person name="Boyer G.L."/>
            <person name="Read B."/>
            <person name="Zhang X."/>
            <person name="Sheath R.G."/>
        </authorList>
    </citation>
    <scope>NUCLEOTIDE SEQUENCE [LARGE SCALE GENOMIC DNA]</scope>
    <source>
        <strain evidence="1 2">PTRS2</strain>
    </source>
</reference>